<gene>
    <name evidence="3" type="ORF">KUTeg_004247</name>
</gene>
<comment type="caution">
    <text evidence="3">The sequence shown here is derived from an EMBL/GenBank/DDBJ whole genome shotgun (WGS) entry which is preliminary data.</text>
</comment>
<evidence type="ECO:0000259" key="1">
    <source>
        <dbReference type="Pfam" id="PF00675"/>
    </source>
</evidence>
<proteinExistence type="predicted"/>
<organism evidence="3 4">
    <name type="scientific">Tegillarca granosa</name>
    <name type="common">Malaysian cockle</name>
    <name type="synonym">Anadara granosa</name>
    <dbReference type="NCBI Taxonomy" id="220873"/>
    <lineage>
        <taxon>Eukaryota</taxon>
        <taxon>Metazoa</taxon>
        <taxon>Spiralia</taxon>
        <taxon>Lophotrochozoa</taxon>
        <taxon>Mollusca</taxon>
        <taxon>Bivalvia</taxon>
        <taxon>Autobranchia</taxon>
        <taxon>Pteriomorphia</taxon>
        <taxon>Arcoida</taxon>
        <taxon>Arcoidea</taxon>
        <taxon>Arcidae</taxon>
        <taxon>Tegillarca</taxon>
    </lineage>
</organism>
<protein>
    <submittedName>
        <fullName evidence="3">Uncharacterized protein</fullName>
    </submittedName>
</protein>
<reference evidence="3 4" key="1">
    <citation type="submission" date="2022-12" db="EMBL/GenBank/DDBJ databases">
        <title>Chromosome-level genome of Tegillarca granosa.</title>
        <authorList>
            <person name="Kim J."/>
        </authorList>
    </citation>
    <scope>NUCLEOTIDE SEQUENCE [LARGE SCALE GENOMIC DNA]</scope>
    <source>
        <strain evidence="3">Teg-2019</strain>
        <tissue evidence="3">Adductor muscle</tissue>
    </source>
</reference>
<dbReference type="InterPro" id="IPR011765">
    <property type="entry name" value="Pept_M16_N"/>
</dbReference>
<dbReference type="Pfam" id="PF00675">
    <property type="entry name" value="Peptidase_M16"/>
    <property type="match status" value="1"/>
</dbReference>
<dbReference type="InterPro" id="IPR050361">
    <property type="entry name" value="MPP/UQCRC_Complex"/>
</dbReference>
<dbReference type="EMBL" id="JARBDR010000214">
    <property type="protein sequence ID" value="KAJ8319156.1"/>
    <property type="molecule type" value="Genomic_DNA"/>
</dbReference>
<dbReference type="SUPFAM" id="SSF63411">
    <property type="entry name" value="LuxS/MPP-like metallohydrolase"/>
    <property type="match status" value="1"/>
</dbReference>
<dbReference type="PANTHER" id="PTHR11851:SF226">
    <property type="entry name" value="CYTOCHROME B-C1 COMPLEX SUBUNIT 2, MITOCHONDRIAL"/>
    <property type="match status" value="1"/>
</dbReference>
<accession>A0ABQ9FQZ5</accession>
<evidence type="ECO:0000259" key="2">
    <source>
        <dbReference type="Pfam" id="PF05193"/>
    </source>
</evidence>
<name>A0ABQ9FQZ5_TEGGR</name>
<dbReference type="InterPro" id="IPR011249">
    <property type="entry name" value="Metalloenz_LuxS/M16"/>
</dbReference>
<dbReference type="InterPro" id="IPR007863">
    <property type="entry name" value="Peptidase_M16_C"/>
</dbReference>
<evidence type="ECO:0000313" key="3">
    <source>
        <dbReference type="EMBL" id="KAJ8319156.1"/>
    </source>
</evidence>
<dbReference type="Gene3D" id="3.30.830.10">
    <property type="entry name" value="Metalloenzyme, LuxS/M16 peptidase-like"/>
    <property type="match status" value="2"/>
</dbReference>
<feature type="domain" description="Peptidase M16 N-terminal" evidence="1">
    <location>
        <begin position="9"/>
        <end position="76"/>
    </location>
</feature>
<sequence>MMLYCFTGVNSVMLDKVISLMGSITTEPLFNFWELAELKKQMTTDLAFLENNPNAKLVELLHNAAYRGTLGRSLYASEHRLEKLSQEQLLGYVGNNYVRDRMALIGVGVELEQLESLGSTWEIGSPSSSDNEKVVYCGGERLHDTGGDMAYVAVANEGVGSTSKEFLTSIVLQMIMGTEPSIKYAGCTSRLGQAVSQGTNKPFSVSKSASVQFCL</sequence>
<evidence type="ECO:0000313" key="4">
    <source>
        <dbReference type="Proteomes" id="UP001217089"/>
    </source>
</evidence>
<keyword evidence="4" id="KW-1185">Reference proteome</keyword>
<dbReference type="PANTHER" id="PTHR11851">
    <property type="entry name" value="METALLOPROTEASE"/>
    <property type="match status" value="1"/>
</dbReference>
<dbReference type="Proteomes" id="UP001217089">
    <property type="component" value="Unassembled WGS sequence"/>
</dbReference>
<feature type="domain" description="Peptidase M16 C-terminal" evidence="2">
    <location>
        <begin position="83"/>
        <end position="187"/>
    </location>
</feature>
<dbReference type="Pfam" id="PF05193">
    <property type="entry name" value="Peptidase_M16_C"/>
    <property type="match status" value="1"/>
</dbReference>